<dbReference type="Proteomes" id="UP000807306">
    <property type="component" value="Unassembled WGS sequence"/>
</dbReference>
<dbReference type="Gene3D" id="3.40.50.720">
    <property type="entry name" value="NAD(P)-binding Rossmann-like Domain"/>
    <property type="match status" value="1"/>
</dbReference>
<evidence type="ECO:0000313" key="2">
    <source>
        <dbReference type="EMBL" id="KAF9535297.1"/>
    </source>
</evidence>
<dbReference type="PANTHER" id="PTHR12126:SF16">
    <property type="entry name" value="MIOREX COMPLEX COMPONENT 2"/>
    <property type="match status" value="1"/>
</dbReference>
<name>A0A9P6EU65_9AGAR</name>
<organism evidence="2 3">
    <name type="scientific">Crepidotus variabilis</name>
    <dbReference type="NCBI Taxonomy" id="179855"/>
    <lineage>
        <taxon>Eukaryota</taxon>
        <taxon>Fungi</taxon>
        <taxon>Dikarya</taxon>
        <taxon>Basidiomycota</taxon>
        <taxon>Agaricomycotina</taxon>
        <taxon>Agaricomycetes</taxon>
        <taxon>Agaricomycetidae</taxon>
        <taxon>Agaricales</taxon>
        <taxon>Agaricineae</taxon>
        <taxon>Crepidotaceae</taxon>
        <taxon>Crepidotus</taxon>
    </lineage>
</organism>
<dbReference type="GO" id="GO:0005739">
    <property type="term" value="C:mitochondrion"/>
    <property type="evidence" value="ECO:0007669"/>
    <property type="project" value="TreeGrafter"/>
</dbReference>
<dbReference type="InterPro" id="IPR001509">
    <property type="entry name" value="Epimerase_deHydtase"/>
</dbReference>
<keyword evidence="3" id="KW-1185">Reference proteome</keyword>
<dbReference type="GO" id="GO:0044877">
    <property type="term" value="F:protein-containing complex binding"/>
    <property type="evidence" value="ECO:0007669"/>
    <property type="project" value="TreeGrafter"/>
</dbReference>
<accession>A0A9P6EU65</accession>
<sequence>MRKILVIGGNGFIGSAVCKAAVARGIQVTSISSSGKPYRTAKGHSPAWTSKVDWQKGDALNPSTFSQLFPQVDGVVCTLGLLLEDTSYKQSLRDGNVIKLLGSLWTGVVGGEQRGNPLKRGIPVGTTKMTYELMNRDSALRVCEVFISSDATPVDQNLGTNDHNHTRPFIYVSAEDIFRPFIPARYISTKREAEEGIERLISNDLRDRFRGVYIRPSLVYHAHHRPLTTPAATLLDLSATLHRKIPQGIPTPSSVLRTLGTPSLFSSKRFDTPAPSLSQEDSVKNPGLTELAHPLESIANALTVPPIHVDTVAAAICEALESRSNIRGVVDVKQMRKLVGWRDDSEVSRQPSVDPM</sequence>
<dbReference type="InterPro" id="IPR051207">
    <property type="entry name" value="ComplexI_NDUFA9_subunit"/>
</dbReference>
<reference evidence="2" key="1">
    <citation type="submission" date="2020-11" db="EMBL/GenBank/DDBJ databases">
        <authorList>
            <consortium name="DOE Joint Genome Institute"/>
            <person name="Ahrendt S."/>
            <person name="Riley R."/>
            <person name="Andreopoulos W."/>
            <person name="Labutti K."/>
            <person name="Pangilinan J."/>
            <person name="Ruiz-Duenas F.J."/>
            <person name="Barrasa J.M."/>
            <person name="Sanchez-Garcia M."/>
            <person name="Camarero S."/>
            <person name="Miyauchi S."/>
            <person name="Serrano A."/>
            <person name="Linde D."/>
            <person name="Babiker R."/>
            <person name="Drula E."/>
            <person name="Ayuso-Fernandez I."/>
            <person name="Pacheco R."/>
            <person name="Padilla G."/>
            <person name="Ferreira P."/>
            <person name="Barriuso J."/>
            <person name="Kellner H."/>
            <person name="Castanera R."/>
            <person name="Alfaro M."/>
            <person name="Ramirez L."/>
            <person name="Pisabarro A.G."/>
            <person name="Kuo A."/>
            <person name="Tritt A."/>
            <person name="Lipzen A."/>
            <person name="He G."/>
            <person name="Yan M."/>
            <person name="Ng V."/>
            <person name="Cullen D."/>
            <person name="Martin F."/>
            <person name="Rosso M.-N."/>
            <person name="Henrissat B."/>
            <person name="Hibbett D."/>
            <person name="Martinez A.T."/>
            <person name="Grigoriev I.V."/>
        </authorList>
    </citation>
    <scope>NUCLEOTIDE SEQUENCE</scope>
    <source>
        <strain evidence="2">CBS 506.95</strain>
    </source>
</reference>
<evidence type="ECO:0000259" key="1">
    <source>
        <dbReference type="Pfam" id="PF01370"/>
    </source>
</evidence>
<dbReference type="Pfam" id="PF01370">
    <property type="entry name" value="Epimerase"/>
    <property type="match status" value="1"/>
</dbReference>
<dbReference type="SUPFAM" id="SSF51735">
    <property type="entry name" value="NAD(P)-binding Rossmann-fold domains"/>
    <property type="match status" value="1"/>
</dbReference>
<dbReference type="OrthoDB" id="276721at2759"/>
<dbReference type="InterPro" id="IPR036291">
    <property type="entry name" value="NAD(P)-bd_dom_sf"/>
</dbReference>
<proteinExistence type="predicted"/>
<comment type="caution">
    <text evidence="2">The sequence shown here is derived from an EMBL/GenBank/DDBJ whole genome shotgun (WGS) entry which is preliminary data.</text>
</comment>
<dbReference type="PANTHER" id="PTHR12126">
    <property type="entry name" value="NADH-UBIQUINONE OXIDOREDUCTASE 39 KDA SUBUNIT-RELATED"/>
    <property type="match status" value="1"/>
</dbReference>
<dbReference type="EMBL" id="MU157824">
    <property type="protein sequence ID" value="KAF9535297.1"/>
    <property type="molecule type" value="Genomic_DNA"/>
</dbReference>
<dbReference type="AlphaFoldDB" id="A0A9P6EU65"/>
<evidence type="ECO:0000313" key="3">
    <source>
        <dbReference type="Proteomes" id="UP000807306"/>
    </source>
</evidence>
<gene>
    <name evidence="2" type="ORF">CPB83DRAFT_754281</name>
</gene>
<protein>
    <submittedName>
        <fullName evidence="2">Mitochondrial protein</fullName>
    </submittedName>
</protein>
<feature type="domain" description="NAD-dependent epimerase/dehydratase" evidence="1">
    <location>
        <begin position="4"/>
        <end position="77"/>
    </location>
</feature>